<gene>
    <name evidence="1" type="ORF">LMG1861_03770</name>
</gene>
<proteinExistence type="predicted"/>
<name>A0A6S7DED5_9BURK</name>
<evidence type="ECO:0000313" key="2">
    <source>
        <dbReference type="Proteomes" id="UP000494105"/>
    </source>
</evidence>
<evidence type="ECO:0000313" key="1">
    <source>
        <dbReference type="EMBL" id="CAB3890370.1"/>
    </source>
</evidence>
<protein>
    <submittedName>
        <fullName evidence="1">Uncharacterized protein</fullName>
    </submittedName>
</protein>
<dbReference type="EMBL" id="CADILD010000002">
    <property type="protein sequence ID" value="CAB3890370.1"/>
    <property type="molecule type" value="Genomic_DNA"/>
</dbReference>
<dbReference type="Proteomes" id="UP000494105">
    <property type="component" value="Unassembled WGS sequence"/>
</dbReference>
<sequence>MIKLTDSNGAAIYLAPDAISSIRQAGASSAWHGIRAYVRTFDGKSYEVQQDASEINAAVEAAQQRTDA</sequence>
<reference evidence="1 2" key="1">
    <citation type="submission" date="2020-04" db="EMBL/GenBank/DDBJ databases">
        <authorList>
            <person name="De Canck E."/>
        </authorList>
    </citation>
    <scope>NUCLEOTIDE SEQUENCE [LARGE SCALE GENOMIC DNA]</scope>
    <source>
        <strain evidence="1 2">LMG 1861</strain>
    </source>
</reference>
<dbReference type="AlphaFoldDB" id="A0A6S7DED5"/>
<accession>A0A6S7DED5</accession>
<dbReference type="RefSeq" id="WP_175129185.1">
    <property type="nucleotide sequence ID" value="NZ_CADILD010000002.1"/>
</dbReference>
<organism evidence="1 2">
    <name type="scientific">Achromobacter piechaudii</name>
    <dbReference type="NCBI Taxonomy" id="72556"/>
    <lineage>
        <taxon>Bacteria</taxon>
        <taxon>Pseudomonadati</taxon>
        <taxon>Pseudomonadota</taxon>
        <taxon>Betaproteobacteria</taxon>
        <taxon>Burkholderiales</taxon>
        <taxon>Alcaligenaceae</taxon>
        <taxon>Achromobacter</taxon>
    </lineage>
</organism>